<keyword evidence="3 7" id="KW-0133">Cell shape</keyword>
<evidence type="ECO:0000313" key="11">
    <source>
        <dbReference type="Proteomes" id="UP000612808"/>
    </source>
</evidence>
<dbReference type="SUPFAM" id="SSF141523">
    <property type="entry name" value="L,D-transpeptidase catalytic domain-like"/>
    <property type="match status" value="1"/>
</dbReference>
<sequence>MLATGVTAMLLAGCNGGSDKAAGKSGSGSDGGGGGKPVPAATLSITPATGTKKVSPGDHVVVTAAHGTLSSVALTNAAGKEVKGTLSSDKTTWTSAEKLGYGKTYKVAATAANPDGKKVNAASSFSTVTPGNYTLPYIQNANGKTYGVGEPVMVHFDEPIPDKAAAEKSLKVTTSPSVEGSWHWISAQDVHWRPKTDAGKYWTPGTKVTVSADVYGVNMGKGLWGQEDRAASFTIGSSIVAIADNKSLHMKVYKDGKQIRDMPFSGGKGGYIQDKYGNNVSLWTPSGTMVVMDQEKRVHMTSSSWGIAKNNPQAYDVYVNWGTRLTGDGIYLHAAPWNVGLHGKQNDSHGCFNLSDQDAKWAYDNLRPGDVVIMSGTPDKVTVDRGYGDWNLSWDKWVQGSALK</sequence>
<dbReference type="UniPathway" id="UPA00219"/>
<comment type="caution">
    <text evidence="10">The sequence shown here is derived from an EMBL/GenBank/DDBJ whole genome shotgun (WGS) entry which is preliminary data.</text>
</comment>
<dbReference type="CDD" id="cd16913">
    <property type="entry name" value="YkuD_like"/>
    <property type="match status" value="1"/>
</dbReference>
<evidence type="ECO:0000313" key="10">
    <source>
        <dbReference type="EMBL" id="GID10757.1"/>
    </source>
</evidence>
<evidence type="ECO:0000259" key="9">
    <source>
        <dbReference type="PROSITE" id="PS52029"/>
    </source>
</evidence>
<dbReference type="CDD" id="cd13432">
    <property type="entry name" value="LDT_IgD_like_2"/>
    <property type="match status" value="1"/>
</dbReference>
<evidence type="ECO:0000256" key="4">
    <source>
        <dbReference type="ARBA" id="ARBA00022984"/>
    </source>
</evidence>
<dbReference type="GO" id="GO:0005576">
    <property type="term" value="C:extracellular region"/>
    <property type="evidence" value="ECO:0007669"/>
    <property type="project" value="TreeGrafter"/>
</dbReference>
<feature type="domain" description="L,D-TPase catalytic" evidence="9">
    <location>
        <begin position="239"/>
        <end position="375"/>
    </location>
</feature>
<feature type="active site" description="Proton donor/acceptor" evidence="7">
    <location>
        <position position="333"/>
    </location>
</feature>
<dbReference type="Pfam" id="PF03734">
    <property type="entry name" value="YkuD"/>
    <property type="match status" value="1"/>
</dbReference>
<keyword evidence="2" id="KW-0808">Transferase</keyword>
<gene>
    <name evidence="10" type="ORF">Aru02nite_16460</name>
</gene>
<evidence type="ECO:0000256" key="7">
    <source>
        <dbReference type="PROSITE-ProRule" id="PRU01373"/>
    </source>
</evidence>
<proteinExistence type="predicted"/>
<keyword evidence="4 7" id="KW-0573">Peptidoglycan synthesis</keyword>
<dbReference type="PROSITE" id="PS52029">
    <property type="entry name" value="LD_TPASE"/>
    <property type="match status" value="1"/>
</dbReference>
<dbReference type="Gene3D" id="2.60.40.3780">
    <property type="match status" value="1"/>
</dbReference>
<dbReference type="GO" id="GO:0071972">
    <property type="term" value="F:peptidoglycan L,D-transpeptidase activity"/>
    <property type="evidence" value="ECO:0007669"/>
    <property type="project" value="TreeGrafter"/>
</dbReference>
<keyword evidence="6 7" id="KW-0961">Cell wall biogenesis/degradation</keyword>
<organism evidence="10 11">
    <name type="scientific">Actinocatenispora rupis</name>
    <dbReference type="NCBI Taxonomy" id="519421"/>
    <lineage>
        <taxon>Bacteria</taxon>
        <taxon>Bacillati</taxon>
        <taxon>Actinomycetota</taxon>
        <taxon>Actinomycetes</taxon>
        <taxon>Micromonosporales</taxon>
        <taxon>Micromonosporaceae</taxon>
        <taxon>Actinocatenispora</taxon>
    </lineage>
</organism>
<dbReference type="Pfam" id="PF17964">
    <property type="entry name" value="Big_10"/>
    <property type="match status" value="1"/>
</dbReference>
<evidence type="ECO:0000256" key="2">
    <source>
        <dbReference type="ARBA" id="ARBA00022679"/>
    </source>
</evidence>
<keyword evidence="5" id="KW-0012">Acyltransferase</keyword>
<comment type="pathway">
    <text evidence="1 7">Cell wall biogenesis; peptidoglycan biosynthesis.</text>
</comment>
<name>A0A8J3J2F5_9ACTN</name>
<dbReference type="PANTHER" id="PTHR30582:SF2">
    <property type="entry name" value="L,D-TRANSPEPTIDASE YCIB-RELATED"/>
    <property type="match status" value="1"/>
</dbReference>
<evidence type="ECO:0000256" key="3">
    <source>
        <dbReference type="ARBA" id="ARBA00022960"/>
    </source>
</evidence>
<protein>
    <recommendedName>
        <fullName evidence="9">L,D-TPase catalytic domain-containing protein</fullName>
    </recommendedName>
</protein>
<dbReference type="GO" id="GO:0016746">
    <property type="term" value="F:acyltransferase activity"/>
    <property type="evidence" value="ECO:0007669"/>
    <property type="project" value="UniProtKB-KW"/>
</dbReference>
<evidence type="ECO:0000256" key="5">
    <source>
        <dbReference type="ARBA" id="ARBA00023315"/>
    </source>
</evidence>
<feature type="active site" description="Nucleophile" evidence="7">
    <location>
        <position position="351"/>
    </location>
</feature>
<reference evidence="10" key="1">
    <citation type="submission" date="2021-01" db="EMBL/GenBank/DDBJ databases">
        <title>Whole genome shotgun sequence of Actinocatenispora rupis NBRC 107355.</title>
        <authorList>
            <person name="Komaki H."/>
            <person name="Tamura T."/>
        </authorList>
    </citation>
    <scope>NUCLEOTIDE SEQUENCE</scope>
    <source>
        <strain evidence="10">NBRC 107355</strain>
    </source>
</reference>
<dbReference type="Gene3D" id="2.60.40.3710">
    <property type="match status" value="1"/>
</dbReference>
<dbReference type="InterPro" id="IPR005490">
    <property type="entry name" value="LD_TPept_cat_dom"/>
</dbReference>
<evidence type="ECO:0000256" key="1">
    <source>
        <dbReference type="ARBA" id="ARBA00004752"/>
    </source>
</evidence>
<dbReference type="GO" id="GO:0071555">
    <property type="term" value="P:cell wall organization"/>
    <property type="evidence" value="ECO:0007669"/>
    <property type="project" value="UniProtKB-UniRule"/>
</dbReference>
<evidence type="ECO:0000256" key="6">
    <source>
        <dbReference type="ARBA" id="ARBA00023316"/>
    </source>
</evidence>
<feature type="region of interest" description="Disordered" evidence="8">
    <location>
        <begin position="18"/>
        <end position="41"/>
    </location>
</feature>
<keyword evidence="11" id="KW-1185">Reference proteome</keyword>
<evidence type="ECO:0000256" key="8">
    <source>
        <dbReference type="SAM" id="MobiDB-lite"/>
    </source>
</evidence>
<dbReference type="EMBL" id="BOMB01000009">
    <property type="protein sequence ID" value="GID10757.1"/>
    <property type="molecule type" value="Genomic_DNA"/>
</dbReference>
<dbReference type="PANTHER" id="PTHR30582">
    <property type="entry name" value="L,D-TRANSPEPTIDASE"/>
    <property type="match status" value="1"/>
</dbReference>
<dbReference type="GO" id="GO:0018104">
    <property type="term" value="P:peptidoglycan-protein cross-linking"/>
    <property type="evidence" value="ECO:0007669"/>
    <property type="project" value="TreeGrafter"/>
</dbReference>
<dbReference type="Gene3D" id="2.40.440.10">
    <property type="entry name" value="L,D-transpeptidase catalytic domain-like"/>
    <property type="match status" value="1"/>
</dbReference>
<dbReference type="InterPro" id="IPR050979">
    <property type="entry name" value="LD-transpeptidase"/>
</dbReference>
<dbReference type="InterPro" id="IPR038063">
    <property type="entry name" value="Transpep_catalytic_dom"/>
</dbReference>
<dbReference type="GO" id="GO:0008360">
    <property type="term" value="P:regulation of cell shape"/>
    <property type="evidence" value="ECO:0007669"/>
    <property type="project" value="UniProtKB-UniRule"/>
</dbReference>
<dbReference type="InterPro" id="IPR041280">
    <property type="entry name" value="Big_10"/>
</dbReference>
<dbReference type="Proteomes" id="UP000612808">
    <property type="component" value="Unassembled WGS sequence"/>
</dbReference>
<accession>A0A8J3J2F5</accession>
<feature type="compositionally biased region" description="Gly residues" evidence="8">
    <location>
        <begin position="25"/>
        <end position="36"/>
    </location>
</feature>
<dbReference type="AlphaFoldDB" id="A0A8J3J2F5"/>